<name>A0A552HII1_MICVR</name>
<dbReference type="AlphaFoldDB" id="A0A552HII1"/>
<organism evidence="1 2">
    <name type="scientific">Microcystis viridis Mv_BB_P_19951000_S68D</name>
    <dbReference type="NCBI Taxonomy" id="2486270"/>
    <lineage>
        <taxon>Bacteria</taxon>
        <taxon>Bacillati</taxon>
        <taxon>Cyanobacteriota</taxon>
        <taxon>Cyanophyceae</taxon>
        <taxon>Oscillatoriophycideae</taxon>
        <taxon>Chroococcales</taxon>
        <taxon>Microcystaceae</taxon>
        <taxon>Microcystis</taxon>
    </lineage>
</organism>
<comment type="caution">
    <text evidence="1">The sequence shown here is derived from an EMBL/GenBank/DDBJ whole genome shotgun (WGS) entry which is preliminary data.</text>
</comment>
<sequence length="119" mass="13461">MSGRGGWRGGAGRKRAWQNGETQTIRVPIALKDQILNLSQQLDQGQVFFPRDLPLSLEEILAEWEVKCQENNSAEWQPVRQLLAEIEALLAQETECERGHRRGKGHCGGYRHHNLDSGC</sequence>
<evidence type="ECO:0000313" key="1">
    <source>
        <dbReference type="EMBL" id="TRU70974.1"/>
    </source>
</evidence>
<proteinExistence type="predicted"/>
<dbReference type="EMBL" id="SFAZ01000228">
    <property type="protein sequence ID" value="TRU70974.1"/>
    <property type="molecule type" value="Genomic_DNA"/>
</dbReference>
<dbReference type="Proteomes" id="UP000320674">
    <property type="component" value="Unassembled WGS sequence"/>
</dbReference>
<reference evidence="1 2" key="1">
    <citation type="submission" date="2019-01" db="EMBL/GenBank/DDBJ databases">
        <title>Coherence of Microcystis species and biogeography revealed through population genomics.</title>
        <authorList>
            <person name="Perez-Carrascal O.M."/>
            <person name="Terrat Y."/>
            <person name="Giani A."/>
            <person name="Fortin N."/>
            <person name="Tromas N."/>
            <person name="Shapiro B.J."/>
        </authorList>
    </citation>
    <scope>NUCLEOTIDE SEQUENCE [LARGE SCALE GENOMIC DNA]</scope>
    <source>
        <strain evidence="1">Mv_BB_P_19951000_S68D</strain>
    </source>
</reference>
<gene>
    <name evidence="1" type="ORF">EWV77_15785</name>
</gene>
<protein>
    <submittedName>
        <fullName evidence="1">Uncharacterized protein</fullName>
    </submittedName>
</protein>
<evidence type="ECO:0000313" key="2">
    <source>
        <dbReference type="Proteomes" id="UP000320674"/>
    </source>
</evidence>
<accession>A0A552HII1</accession>